<reference evidence="4" key="1">
    <citation type="submission" date="2016-10" db="EMBL/GenBank/DDBJ databases">
        <authorList>
            <person name="Varghese N."/>
            <person name="Submissions S."/>
        </authorList>
    </citation>
    <scope>NUCLEOTIDE SEQUENCE [LARGE SCALE GENOMIC DNA]</scope>
    <source>
        <strain evidence="4">CGMCC 4.3530</strain>
    </source>
</reference>
<dbReference type="OrthoDB" id="8477132at2"/>
<feature type="transmembrane region" description="Helical" evidence="2">
    <location>
        <begin position="35"/>
        <end position="58"/>
    </location>
</feature>
<gene>
    <name evidence="3" type="ORF">SAMN05216215_101342</name>
</gene>
<dbReference type="STRING" id="418495.SAMN05216215_101342"/>
<keyword evidence="2" id="KW-0812">Transmembrane</keyword>
<keyword evidence="2" id="KW-1133">Transmembrane helix</keyword>
<keyword evidence="2" id="KW-0472">Membrane</keyword>
<proteinExistence type="predicted"/>
<evidence type="ECO:0000313" key="4">
    <source>
        <dbReference type="Proteomes" id="UP000199529"/>
    </source>
</evidence>
<accession>A0A1H3DBK1</accession>
<evidence type="ECO:0000313" key="3">
    <source>
        <dbReference type="EMBL" id="SDX63771.1"/>
    </source>
</evidence>
<organism evidence="3 4">
    <name type="scientific">Saccharopolyspora shandongensis</name>
    <dbReference type="NCBI Taxonomy" id="418495"/>
    <lineage>
        <taxon>Bacteria</taxon>
        <taxon>Bacillati</taxon>
        <taxon>Actinomycetota</taxon>
        <taxon>Actinomycetes</taxon>
        <taxon>Pseudonocardiales</taxon>
        <taxon>Pseudonocardiaceae</taxon>
        <taxon>Saccharopolyspora</taxon>
    </lineage>
</organism>
<dbReference type="Proteomes" id="UP000199529">
    <property type="component" value="Unassembled WGS sequence"/>
</dbReference>
<evidence type="ECO:0000256" key="2">
    <source>
        <dbReference type="SAM" id="Phobius"/>
    </source>
</evidence>
<sequence>MINLVAVFAMVTWITLHNSLWERPRNSEDRNKVVLYNATTLITPTIGVACMYALLFVITPIGSTAVISVDYLGKKLGHAATFIDYVNLSWLASSMGTVTGALGSSLETETAVRRATCSRRERERRGESREQG</sequence>
<feature type="compositionally biased region" description="Basic and acidic residues" evidence="1">
    <location>
        <begin position="118"/>
        <end position="132"/>
    </location>
</feature>
<keyword evidence="4" id="KW-1185">Reference proteome</keyword>
<protein>
    <submittedName>
        <fullName evidence="3">Uncharacterized protein</fullName>
    </submittedName>
</protein>
<dbReference type="RefSeq" id="WP_093266146.1">
    <property type="nucleotide sequence ID" value="NZ_FNOK01000013.1"/>
</dbReference>
<dbReference type="AlphaFoldDB" id="A0A1H3DBK1"/>
<dbReference type="EMBL" id="FNOK01000013">
    <property type="protein sequence ID" value="SDX63771.1"/>
    <property type="molecule type" value="Genomic_DNA"/>
</dbReference>
<name>A0A1H3DBK1_9PSEU</name>
<evidence type="ECO:0000256" key="1">
    <source>
        <dbReference type="SAM" id="MobiDB-lite"/>
    </source>
</evidence>
<feature type="region of interest" description="Disordered" evidence="1">
    <location>
        <begin position="113"/>
        <end position="132"/>
    </location>
</feature>